<feature type="region of interest" description="Disordered" evidence="2">
    <location>
        <begin position="34"/>
        <end position="67"/>
    </location>
</feature>
<dbReference type="OrthoDB" id="10260387at2759"/>
<dbReference type="Pfam" id="PF17291">
    <property type="entry name" value="M60-like_N"/>
    <property type="match status" value="1"/>
</dbReference>
<organism evidence="5 6">
    <name type="scientific">Folsomia candida</name>
    <name type="common">Springtail</name>
    <dbReference type="NCBI Taxonomy" id="158441"/>
    <lineage>
        <taxon>Eukaryota</taxon>
        <taxon>Metazoa</taxon>
        <taxon>Ecdysozoa</taxon>
        <taxon>Arthropoda</taxon>
        <taxon>Hexapoda</taxon>
        <taxon>Collembola</taxon>
        <taxon>Entomobryomorpha</taxon>
        <taxon>Isotomoidea</taxon>
        <taxon>Isotomidae</taxon>
        <taxon>Proisotominae</taxon>
        <taxon>Folsomia</taxon>
    </lineage>
</organism>
<accession>A0A226E987</accession>
<evidence type="ECO:0000256" key="2">
    <source>
        <dbReference type="SAM" id="MobiDB-lite"/>
    </source>
</evidence>
<feature type="compositionally biased region" description="Basic and acidic residues" evidence="2">
    <location>
        <begin position="43"/>
        <end position="59"/>
    </location>
</feature>
<evidence type="ECO:0000256" key="3">
    <source>
        <dbReference type="SAM" id="SignalP"/>
    </source>
</evidence>
<keyword evidence="3" id="KW-0732">Signal</keyword>
<dbReference type="SMART" id="SM01276">
    <property type="entry name" value="M60-like"/>
    <property type="match status" value="1"/>
</dbReference>
<gene>
    <name evidence="5" type="ORF">Fcan01_10153</name>
</gene>
<sequence length="869" mass="96424">MGGFIALGLLFNLMDTIKSEEISYRDKTGKLIELEESEEMPLDEDRPTPPDKSVGRAVERSTSGPIPNEKEVSEILSGIASITVQIMTSGSLVILKKDVSFPILTSPLRDDAKISLPVVGGAQYGKGRMIIYASDMLALLSPGMPNPLLISAIKWTTGGGGKKKAVILSKYNTADLTSFLKKEGYSAKTVSPSVSLSSKILADVDVVINAFMWDLTPGNGAILKDFIFEKGGGFVGACNSWHRNGDELKAHYANVLIGPAGLFLITPQTDPPDSGVLDASLDLLRDTHTHLLIDELAKMVKTNDAEGGKEDVRYSKIAKILKFALEGVDDAYIPWLSQLTPVFDSLPPINPTAKAPVKASALKKLQVDVEWIKWMKLEPKDIQAHPAHADFPGAVKPTAVRVASFNRTIPLDQRHALEYSKEKGFPEDGAEPYKLGIVPHSDRACIAWCSSTMYAPAGEVVEIILHSDKVTSFTAIIGPHNDDLRDYKDNWTRYPKISYFQTYSSNRAKAASPFGGLIYVSDIVAKGSPSTVTLEVKGAVATNTFIFKETPEADWNSALSKNNDAPFSEFVSERLIFSVPSGNASLVKNPDALMTYWVTAVDAMSDMAGYKPDLNFHRVVFDRDITKGVMHSGNPIMGYVENAMTALDLETAYQNGWVFLHELGHNHIQPPLRMDGMMEVTNLIFATYVRNVTINMTMIEANWCNPAGKMLGRVERYLKIDEKTRFNFFKRDGMCGIADVFFYQLELSYGWEPFKKMFRAYRKMKESELPNTDEEKWDTFFVTFSTCVGKNLKDLFTSWSIPLGGGVDGKVAKLPMADETAKTLVEILTKENKEIFKPKDWTIKSDGTKMNLKEMHEYMKEKRKKKYGG</sequence>
<dbReference type="Gene3D" id="1.10.390.30">
    <property type="entry name" value="Peptidase M60, enhancin-like domain 3"/>
    <property type="match status" value="1"/>
</dbReference>
<dbReference type="AlphaFoldDB" id="A0A226E987"/>
<comment type="caution">
    <text evidence="5">The sequence shown here is derived from an EMBL/GenBank/DDBJ whole genome shotgun (WGS) entry which is preliminary data.</text>
</comment>
<dbReference type="Gene3D" id="3.40.390.80">
    <property type="entry name" value="Peptidase M60, enhancin-like domain 2"/>
    <property type="match status" value="1"/>
</dbReference>
<protein>
    <submittedName>
        <fullName evidence="5">TRPM8 channel-associated factor 2</fullName>
    </submittedName>
</protein>
<feature type="domain" description="Peptidase M60" evidence="4">
    <location>
        <begin position="446"/>
        <end position="750"/>
    </location>
</feature>
<dbReference type="Pfam" id="PF13402">
    <property type="entry name" value="Peptidase_M60"/>
    <property type="match status" value="1"/>
</dbReference>
<reference evidence="5 6" key="1">
    <citation type="submission" date="2015-12" db="EMBL/GenBank/DDBJ databases">
        <title>The genome of Folsomia candida.</title>
        <authorList>
            <person name="Faddeeva A."/>
            <person name="Derks M.F."/>
            <person name="Anvar Y."/>
            <person name="Smit S."/>
            <person name="Van Straalen N."/>
            <person name="Roelofs D."/>
        </authorList>
    </citation>
    <scope>NUCLEOTIDE SEQUENCE [LARGE SCALE GENOMIC DNA]</scope>
    <source>
        <strain evidence="5 6">VU population</strain>
        <tissue evidence="5">Whole body</tissue>
    </source>
</reference>
<dbReference type="InterPro" id="IPR035423">
    <property type="entry name" value="M60-like_N"/>
</dbReference>
<dbReference type="InterPro" id="IPR042279">
    <property type="entry name" value="Pep_M60_3"/>
</dbReference>
<dbReference type="InterPro" id="IPR031161">
    <property type="entry name" value="Peptidase_M60_dom"/>
</dbReference>
<feature type="chain" id="PRO_5012872536" evidence="3">
    <location>
        <begin position="20"/>
        <end position="869"/>
    </location>
</feature>
<dbReference type="PANTHER" id="PTHR15730">
    <property type="entry name" value="EXPERIMENTAL AUTOIMMUNE PROSTATITIS ANTIGEN 2-RELATED"/>
    <property type="match status" value="1"/>
</dbReference>
<name>A0A226E987_FOLCA</name>
<feature type="signal peptide" evidence="3">
    <location>
        <begin position="1"/>
        <end position="19"/>
    </location>
</feature>
<dbReference type="PROSITE" id="PS51723">
    <property type="entry name" value="PEPTIDASE_M60"/>
    <property type="match status" value="1"/>
</dbReference>
<evidence type="ECO:0000259" key="4">
    <source>
        <dbReference type="PROSITE" id="PS51723"/>
    </source>
</evidence>
<keyword evidence="6" id="KW-1185">Reference proteome</keyword>
<dbReference type="EMBL" id="LNIX01000005">
    <property type="protein sequence ID" value="OXA53411.1"/>
    <property type="molecule type" value="Genomic_DNA"/>
</dbReference>
<evidence type="ECO:0000313" key="6">
    <source>
        <dbReference type="Proteomes" id="UP000198287"/>
    </source>
</evidence>
<dbReference type="PANTHER" id="PTHR15730:SF5">
    <property type="entry name" value="SI:CH211-210B2.2-RELATED"/>
    <property type="match status" value="1"/>
</dbReference>
<dbReference type="Proteomes" id="UP000198287">
    <property type="component" value="Unassembled WGS sequence"/>
</dbReference>
<evidence type="ECO:0000313" key="5">
    <source>
        <dbReference type="EMBL" id="OXA53411.1"/>
    </source>
</evidence>
<dbReference type="SUPFAM" id="SSF52317">
    <property type="entry name" value="Class I glutamine amidotransferase-like"/>
    <property type="match status" value="1"/>
</dbReference>
<comment type="similarity">
    <text evidence="1">Belongs to the TCAF family.</text>
</comment>
<dbReference type="InterPro" id="IPR051244">
    <property type="entry name" value="TCAF"/>
</dbReference>
<evidence type="ECO:0000256" key="1">
    <source>
        <dbReference type="ARBA" id="ARBA00009770"/>
    </source>
</evidence>
<dbReference type="OMA" id="PINTEMM"/>
<proteinExistence type="inferred from homology"/>
<dbReference type="InterPro" id="IPR029062">
    <property type="entry name" value="Class_I_gatase-like"/>
</dbReference>